<protein>
    <submittedName>
        <fullName evidence="1">Uncharacterized protein</fullName>
    </submittedName>
</protein>
<name>A0ABT3ZXG5_9BACT</name>
<keyword evidence="2" id="KW-1185">Reference proteome</keyword>
<dbReference type="EMBL" id="JAPNKA010000001">
    <property type="protein sequence ID" value="MCY1074088.1"/>
    <property type="molecule type" value="Genomic_DNA"/>
</dbReference>
<accession>A0ABT3ZXG5</accession>
<proteinExistence type="predicted"/>
<dbReference type="Proteomes" id="UP001207654">
    <property type="component" value="Unassembled WGS sequence"/>
</dbReference>
<organism evidence="1 2">
    <name type="scientific">Archangium lansingense</name>
    <dbReference type="NCBI Taxonomy" id="2995310"/>
    <lineage>
        <taxon>Bacteria</taxon>
        <taxon>Pseudomonadati</taxon>
        <taxon>Myxococcota</taxon>
        <taxon>Myxococcia</taxon>
        <taxon>Myxococcales</taxon>
        <taxon>Cystobacterineae</taxon>
        <taxon>Archangiaceae</taxon>
        <taxon>Archangium</taxon>
    </lineage>
</organism>
<dbReference type="RefSeq" id="WP_267533070.1">
    <property type="nucleotide sequence ID" value="NZ_JAPNKA010000001.1"/>
</dbReference>
<sequence length="171" mass="18657">MRELLPRTAVVVIAATIAGLAMSAYQARQHLVISPVEIGNSLFRAVLTSAFTLLVWARQEGAKLQELRKTARLTLGQLEKLLGPGLSSALSESEEAKWRQEIHGTTLLRDVGALRDAVLRLSSLKLLPEDALEAATTLQNTVQGGCDRDTCKELLAALNGHFDSNQRTRSR</sequence>
<evidence type="ECO:0000313" key="2">
    <source>
        <dbReference type="Proteomes" id="UP001207654"/>
    </source>
</evidence>
<evidence type="ECO:0000313" key="1">
    <source>
        <dbReference type="EMBL" id="MCY1074088.1"/>
    </source>
</evidence>
<reference evidence="1 2" key="1">
    <citation type="submission" date="2022-11" db="EMBL/GenBank/DDBJ databases">
        <title>Minimal conservation of predation-associated metabolite biosynthetic gene clusters underscores biosynthetic potential of Myxococcota including descriptions for ten novel species: Archangium lansinium sp. nov., Myxococcus landrumus sp. nov., Nannocystis bai.</title>
        <authorList>
            <person name="Ahearne A."/>
            <person name="Stevens C."/>
            <person name="Phillips K."/>
        </authorList>
    </citation>
    <scope>NUCLEOTIDE SEQUENCE [LARGE SCALE GENOMIC DNA]</scope>
    <source>
        <strain evidence="1 2">MIWBW</strain>
    </source>
</reference>
<comment type="caution">
    <text evidence="1">The sequence shown here is derived from an EMBL/GenBank/DDBJ whole genome shotgun (WGS) entry which is preliminary data.</text>
</comment>
<gene>
    <name evidence="1" type="ORF">OV287_06290</name>
</gene>